<evidence type="ECO:0000313" key="3">
    <source>
        <dbReference type="EMBL" id="OCB84999.1"/>
    </source>
</evidence>
<feature type="compositionally biased region" description="Polar residues" evidence="1">
    <location>
        <begin position="289"/>
        <end position="304"/>
    </location>
</feature>
<protein>
    <recommendedName>
        <fullName evidence="2">PH domain-containing protein</fullName>
    </recommendedName>
</protein>
<dbReference type="EMBL" id="LNZH02000212">
    <property type="protein sequence ID" value="OCB84999.1"/>
    <property type="molecule type" value="Genomic_DNA"/>
</dbReference>
<dbReference type="InterPro" id="IPR040345">
    <property type="entry name" value="Mug56/Spo71"/>
</dbReference>
<feature type="compositionally biased region" description="Polar residues" evidence="1">
    <location>
        <begin position="229"/>
        <end position="239"/>
    </location>
</feature>
<feature type="domain" description="PH" evidence="2">
    <location>
        <begin position="970"/>
        <end position="1122"/>
    </location>
</feature>
<sequence length="1142" mass="130520">MNGHYIDRYEYHMCATCWPGFDLGEDFEPVFCKYSELMYKTESNWKKKSCRECRDGLRSVTRLRLQLTAATPSPPPRQRRWLSLLYSFFHPPSRPGSVQMNQDASPVLPLPSSSVSSAPANHALAHRRIFLGPMPYTVSKTEDQEKEATDFVSQHGLRIFLQQGGRIEEWTEAKAREYKERLKQRILESAAWHAVVGKKGKKKGVMPTVEWRGDTFEIGKVAGVGVNMLATSEETTPRLQDTRRSSDRSTRSRRATTVHWDDLPRPSFVTARTTLTSIASPGGVGSPRLQASQGAPLPSDSSDANGEANEPNESTSSSTHLFTEMTSQSITRQDLLRTSGLRGAKSEGDLPKKARTGLKSILNGPGKDKGKGKTVRYADTPRRGAPSGSQRPVPPDEVLERSPAEVEDSSAAAAAEANEWGFAVASSDGDDNNGPVVRRDRMLVRIFRCEHEGLKIPFIDKECRRTRGLDSKEWGEFLVIWRNRRLELYEDYHTPCKERILGHKHLAFVIPLTSLRTKLSLFSFIDMSFCLICPPTPTKSKEDKGRRSIFHHSTRGLNVFVLKPKSSSRALDWIWNLWIELGAALPDHIEISCPLVHARVTLPVPDGGAGWREVTRDFVIDECSEAMEGSFAWQTVIQLPILNGRRLELCWRLDTRLDWVWLKNDVDGRKRDWEILFGAAISRLGSPTQLELHIASHYPTTITTRDGNHLEEPPSIEGYVHSYNRKTQARVQYYLSTHDGYLFAIRNEKVVAPPIPTDLKSFAKSEVEFREDERVRLREQIVNARWLWDMRNVLLVRRAMHVIHQVKDPSITANRATEPPDPDANVLEQAQEPHNGSAEFRRTDSDIDDEGGDAGLAASADKARLKMRRSFEIVLKNGRILRFETHSTKIAVEWVTHLRALVQYWAKRYRQDTVNEMKIKESLVEERITISKRDYKNGYRRSATGADVENTTLHLDEFWNWCVLDGCRQILKSGRVYMKKKYRAQYIQTHLILTRGFLVQFRVKNDFSLHTHQMGRINLIDAYVCSGYYAALALPPDEYDPNSQPLTRYFPDGLETRDMTEDTLFLLWYCPHADVGKSDKGDSNKTPIRQMNSKRKLVFFRARSKLERDAWCWALNCEIERLVRETKDREYRIREQGTPVPL</sequence>
<dbReference type="InterPro" id="IPR057379">
    <property type="entry name" value="PH_SPO71"/>
</dbReference>
<dbReference type="InterPro" id="IPR039486">
    <property type="entry name" value="Mug56/Spo71_PH"/>
</dbReference>
<comment type="caution">
    <text evidence="3">The sequence shown here is derived from an EMBL/GenBank/DDBJ whole genome shotgun (WGS) entry which is preliminary data.</text>
</comment>
<proteinExistence type="predicted"/>
<dbReference type="Pfam" id="PF23207">
    <property type="entry name" value="PH_SPO71"/>
    <property type="match status" value="1"/>
</dbReference>
<feature type="compositionally biased region" description="Polar residues" evidence="1">
    <location>
        <begin position="311"/>
        <end position="332"/>
    </location>
</feature>
<organism evidence="3 4">
    <name type="scientific">Sanghuangporus baumii</name>
    <name type="common">Phellinus baumii</name>
    <dbReference type="NCBI Taxonomy" id="108892"/>
    <lineage>
        <taxon>Eukaryota</taxon>
        <taxon>Fungi</taxon>
        <taxon>Dikarya</taxon>
        <taxon>Basidiomycota</taxon>
        <taxon>Agaricomycotina</taxon>
        <taxon>Agaricomycetes</taxon>
        <taxon>Hymenochaetales</taxon>
        <taxon>Hymenochaetaceae</taxon>
        <taxon>Sanghuangporus</taxon>
    </lineage>
</organism>
<dbReference type="OrthoDB" id="5579281at2759"/>
<dbReference type="AlphaFoldDB" id="A0A9Q5HS87"/>
<evidence type="ECO:0000256" key="1">
    <source>
        <dbReference type="SAM" id="MobiDB-lite"/>
    </source>
</evidence>
<evidence type="ECO:0000259" key="2">
    <source>
        <dbReference type="SMART" id="SM00233"/>
    </source>
</evidence>
<feature type="region of interest" description="Disordered" evidence="1">
    <location>
        <begin position="811"/>
        <end position="855"/>
    </location>
</feature>
<dbReference type="Proteomes" id="UP000757232">
    <property type="component" value="Unassembled WGS sequence"/>
</dbReference>
<feature type="compositionally biased region" description="Basic and acidic residues" evidence="1">
    <location>
        <begin position="240"/>
        <end position="250"/>
    </location>
</feature>
<feature type="domain" description="PH" evidence="2">
    <location>
        <begin position="714"/>
        <end position="905"/>
    </location>
</feature>
<keyword evidence="4" id="KW-1185">Reference proteome</keyword>
<name>A0A9Q5HS87_SANBA</name>
<dbReference type="SUPFAM" id="SSF50729">
    <property type="entry name" value="PH domain-like"/>
    <property type="match status" value="1"/>
</dbReference>
<evidence type="ECO:0000313" key="4">
    <source>
        <dbReference type="Proteomes" id="UP000757232"/>
    </source>
</evidence>
<dbReference type="PANTHER" id="PTHR28076">
    <property type="entry name" value="SPORULATION-SPECIFIC PROTEIN 71"/>
    <property type="match status" value="1"/>
</dbReference>
<dbReference type="Pfam" id="PF15404">
    <property type="entry name" value="PH_4"/>
    <property type="match status" value="1"/>
</dbReference>
<gene>
    <name evidence="3" type="ORF">A7U60_g7956</name>
</gene>
<dbReference type="GO" id="GO:1902657">
    <property type="term" value="P:protein localization to prospore membrane"/>
    <property type="evidence" value="ECO:0007669"/>
    <property type="project" value="InterPro"/>
</dbReference>
<dbReference type="PANTHER" id="PTHR28076:SF1">
    <property type="entry name" value="PROSPORE MEMBRANE ADAPTER PROTEIN SPO71"/>
    <property type="match status" value="1"/>
</dbReference>
<dbReference type="SMART" id="SM00233">
    <property type="entry name" value="PH"/>
    <property type="match status" value="2"/>
</dbReference>
<reference evidence="3" key="1">
    <citation type="submission" date="2016-06" db="EMBL/GenBank/DDBJ databases">
        <title>Draft Genome sequence of the fungus Inonotus baumii.</title>
        <authorList>
            <person name="Zhu H."/>
            <person name="Lin W."/>
        </authorList>
    </citation>
    <scope>NUCLEOTIDE SEQUENCE</scope>
    <source>
        <strain evidence="3">821</strain>
    </source>
</reference>
<feature type="region of interest" description="Disordered" evidence="1">
    <location>
        <begin position="277"/>
        <end position="412"/>
    </location>
</feature>
<feature type="region of interest" description="Disordered" evidence="1">
    <location>
        <begin position="229"/>
        <end position="259"/>
    </location>
</feature>
<dbReference type="InterPro" id="IPR001849">
    <property type="entry name" value="PH_domain"/>
</dbReference>
<accession>A0A9Q5HS87</accession>